<dbReference type="Proteomes" id="UP000830781">
    <property type="component" value="Chromosome"/>
</dbReference>
<dbReference type="AlphaFoldDB" id="A0AAX3ABK9"/>
<dbReference type="EMBL" id="CP084959">
    <property type="protein sequence ID" value="UOA23627.1"/>
    <property type="molecule type" value="Genomic_DNA"/>
</dbReference>
<keyword evidence="2" id="KW-1185">Reference proteome</keyword>
<name>A0AAX3ABK9_9RHOB</name>
<gene>
    <name evidence="1" type="ORF">DSM110277_02056</name>
</gene>
<organism evidence="1 2">
    <name type="scientific">Sulfitobacter pontiacus</name>
    <dbReference type="NCBI Taxonomy" id="60137"/>
    <lineage>
        <taxon>Bacteria</taxon>
        <taxon>Pseudomonadati</taxon>
        <taxon>Pseudomonadota</taxon>
        <taxon>Alphaproteobacteria</taxon>
        <taxon>Rhodobacterales</taxon>
        <taxon>Roseobacteraceae</taxon>
        <taxon>Sulfitobacter</taxon>
    </lineage>
</organism>
<protein>
    <submittedName>
        <fullName evidence="1">Uncharacterized protein</fullName>
    </submittedName>
</protein>
<accession>A0AAX3ABK9</accession>
<evidence type="ECO:0000313" key="2">
    <source>
        <dbReference type="Proteomes" id="UP000830781"/>
    </source>
</evidence>
<sequence>MERLKRSQLFVFGETITAELIKAGIDFADQLADFEMLKLPFYEVVFQIGPLEIDDTLAEYAGQLEYWIIQAWQDGDDICGRHYICDEYNGNTSRETYRLKPGVNRSTFIHSKEEDTVLPDVSPAESGENLHLPEPEPHYIKRFWCSLLFGCLGCLHGKGIDVNEVKEPKFTNRKREAKGKAPLFGFRWLTVDPSLLRIPGNSIGEGHAPPRLHWRRGHVRRLSSGRITMVRPCLVGDVSNGVIEKGYFAKTNCDPIKSTSTR</sequence>
<evidence type="ECO:0000313" key="1">
    <source>
        <dbReference type="EMBL" id="UOA23627.1"/>
    </source>
</evidence>
<proteinExistence type="predicted"/>
<reference evidence="2" key="1">
    <citation type="journal article" date="2022" name="Microorganisms">
        <title>Beyond the ABCs#Discovery of Three New Plasmid Types in Rhodobacterales (RepQ, RepY, RepW).</title>
        <authorList>
            <person name="Freese H.M."/>
            <person name="Ringel V."/>
            <person name="Overmann J."/>
            <person name="Petersen J."/>
        </authorList>
    </citation>
    <scope>NUCLEOTIDE SEQUENCE [LARGE SCALE GENOMIC DNA]</scope>
    <source>
        <strain evidence="2">DSM 110277</strain>
    </source>
</reference>